<dbReference type="Proteomes" id="UP001189122">
    <property type="component" value="Unassembled WGS sequence"/>
</dbReference>
<reference evidence="1 2" key="1">
    <citation type="submission" date="2019-12" db="EMBL/GenBank/DDBJ databases">
        <authorList>
            <person name="Scholz U."/>
            <person name="Mascher M."/>
            <person name="Fiebig A."/>
        </authorList>
    </citation>
    <scope>NUCLEOTIDE SEQUENCE</scope>
</reference>
<proteinExistence type="predicted"/>
<evidence type="ECO:0000313" key="1">
    <source>
        <dbReference type="EMBL" id="CAA2624927.1"/>
    </source>
</evidence>
<sequence>MRCQSFGKKANSSDKYPQVVSPDSHQFWFIMGIVNYDGGVKNPQEAIPVAQRRSCCCCCGCGDPPSD</sequence>
<protein>
    <submittedName>
        <fullName evidence="1">Uncharacterized protein</fullName>
    </submittedName>
</protein>
<dbReference type="AlphaFoldDB" id="A0A7I8J297"/>
<evidence type="ECO:0000313" key="2">
    <source>
        <dbReference type="Proteomes" id="UP001189122"/>
    </source>
</evidence>
<organism evidence="1">
    <name type="scientific">Spirodela intermedia</name>
    <name type="common">Intermediate duckweed</name>
    <dbReference type="NCBI Taxonomy" id="51605"/>
    <lineage>
        <taxon>Eukaryota</taxon>
        <taxon>Viridiplantae</taxon>
        <taxon>Streptophyta</taxon>
        <taxon>Embryophyta</taxon>
        <taxon>Tracheophyta</taxon>
        <taxon>Spermatophyta</taxon>
        <taxon>Magnoliopsida</taxon>
        <taxon>Liliopsida</taxon>
        <taxon>Araceae</taxon>
        <taxon>Lemnoideae</taxon>
        <taxon>Spirodela</taxon>
    </lineage>
</organism>
<dbReference type="EMBL" id="LR743595">
    <property type="protein sequence ID" value="CAA2624927.1"/>
    <property type="molecule type" value="Genomic_DNA"/>
</dbReference>
<keyword evidence="2" id="KW-1185">Reference proteome</keyword>
<gene>
    <name evidence="1" type="ORF">SI7747_08010733</name>
</gene>
<dbReference type="EMBL" id="CACRZD030000008">
    <property type="protein sequence ID" value="CAA6664344.1"/>
    <property type="molecule type" value="Genomic_DNA"/>
</dbReference>
<name>A0A7I8J297_SPIIN</name>
<accession>A0A7I8J297</accession>